<organism evidence="1">
    <name type="scientific">marine sediment metagenome</name>
    <dbReference type="NCBI Taxonomy" id="412755"/>
    <lineage>
        <taxon>unclassified sequences</taxon>
        <taxon>metagenomes</taxon>
        <taxon>ecological metagenomes</taxon>
    </lineage>
</organism>
<accession>X1CNX9</accession>
<feature type="non-terminal residue" evidence="1">
    <location>
        <position position="278"/>
    </location>
</feature>
<dbReference type="EMBL" id="BART01026517">
    <property type="protein sequence ID" value="GAG97858.1"/>
    <property type="molecule type" value="Genomic_DNA"/>
</dbReference>
<reference evidence="1" key="1">
    <citation type="journal article" date="2014" name="Front. Microbiol.">
        <title>High frequency of phylogenetically diverse reductive dehalogenase-homologous genes in deep subseafloor sedimentary metagenomes.</title>
        <authorList>
            <person name="Kawai M."/>
            <person name="Futagami T."/>
            <person name="Toyoda A."/>
            <person name="Takaki Y."/>
            <person name="Nishi S."/>
            <person name="Hori S."/>
            <person name="Arai W."/>
            <person name="Tsubouchi T."/>
            <person name="Morono Y."/>
            <person name="Uchiyama I."/>
            <person name="Ito T."/>
            <person name="Fujiyama A."/>
            <person name="Inagaki F."/>
            <person name="Takami H."/>
        </authorList>
    </citation>
    <scope>NUCLEOTIDE SEQUENCE</scope>
    <source>
        <strain evidence="1">Expedition CK06-06</strain>
    </source>
</reference>
<evidence type="ECO:0008006" key="2">
    <source>
        <dbReference type="Google" id="ProtNLM"/>
    </source>
</evidence>
<dbReference type="Gene3D" id="2.60.120.200">
    <property type="match status" value="1"/>
</dbReference>
<protein>
    <recommendedName>
        <fullName evidence="2">Peptidase M6-like domain-containing protein</fullName>
    </recommendedName>
</protein>
<feature type="non-terminal residue" evidence="1">
    <location>
        <position position="1"/>
    </location>
</feature>
<name>X1CNX9_9ZZZZ</name>
<proteinExistence type="predicted"/>
<dbReference type="NCBIfam" id="NF038128">
    <property type="entry name" value="choice_anch_J"/>
    <property type="match status" value="1"/>
</dbReference>
<gene>
    <name evidence="1" type="ORF">S01H4_47277</name>
</gene>
<dbReference type="AlphaFoldDB" id="X1CNX9"/>
<comment type="caution">
    <text evidence="1">The sequence shown here is derived from an EMBL/GenBank/DDBJ whole genome shotgun (WGS) entry which is preliminary data.</text>
</comment>
<sequence>VKKITEPSGPAVISMVELVSEGFEEEWVADDDGDSYLVPPGWDVDGICISSQSPTSPGLTHYWSQFEPADHPSSYPFPHTGRYCAGLWWSNGYGEPHGDDQDEWLITPELFVSNCVDLELEFYSVYWMRGHGCIPHTYVKASTDGGVSWDTVACLQNDEFYFPGATGGPAGTGWNWNEYPIEIDLSAYDGSSSLMIAFHYARSVGLWMVDDVVLQGVVMEWPLGTYHVEAVVMNYGTFNESNFNVNATIFEVTDTGDKVFYQDNVMVTATMCPGDDAT</sequence>
<evidence type="ECO:0000313" key="1">
    <source>
        <dbReference type="EMBL" id="GAG97858.1"/>
    </source>
</evidence>